<keyword evidence="6" id="KW-0479">Metal-binding</keyword>
<evidence type="ECO:0000256" key="9">
    <source>
        <dbReference type="ARBA" id="ARBA00022833"/>
    </source>
</evidence>
<protein>
    <recommendedName>
        <fullName evidence="14">Albumin</fullName>
    </recommendedName>
</protein>
<dbReference type="SMART" id="SM00103">
    <property type="entry name" value="ALBUMIN"/>
    <property type="match status" value="2"/>
</dbReference>
<evidence type="ECO:0000256" key="12">
    <source>
        <dbReference type="ARBA" id="ARBA00023121"/>
    </source>
</evidence>
<comment type="subcellular location">
    <subcellularLocation>
        <location evidence="1">Secreted</location>
    </subcellularLocation>
</comment>
<feature type="domain" description="Albumin" evidence="16">
    <location>
        <begin position="191"/>
        <end position="388"/>
    </location>
</feature>
<accession>A0A2I3GDQ7</accession>
<sequence length="396" mass="45166">MKWVTFISLLLLFSSAYSRGVFRRDAHKSEIAHRFKDLGEENFKALVLVAFAQYLQQCPFEDHVKLVNEVTEFAKTCVADESAENCDKSLHTLFGDKLCTVATLRETYGEMADCCAKQEPERNECFLQHKDDNPNLPPLVRPEVDVMCTAFHDNEETFLKKYAYETTLEKCCAAADPHECYAKVFDEFKPLVEEPQNLIKHNCELFEQLGEYKFQNELLVRYTKKVPQVSTPTLVEVSRNLGKVGSKCCKHPEAQRMPCTEDYLSVVLNRLCVLHEKTPVSDRVTKCCTESLVNRRPCFSALEVDETYVPKEFNAETFTFHADICTLSEKDRQVKKQTALVELVKHKPKATKEQLKTVMEDFAAFVEKCCKADDKETCFAEEGKKLVAASQAALGL</sequence>
<dbReference type="Pfam" id="PF00273">
    <property type="entry name" value="Serum_albumin"/>
    <property type="match status" value="2"/>
</dbReference>
<dbReference type="PANTHER" id="PTHR11385:SF15">
    <property type="entry name" value="ALBUMIN"/>
    <property type="match status" value="1"/>
</dbReference>
<reference evidence="17 18" key="1">
    <citation type="submission" date="2012-10" db="EMBL/GenBank/DDBJ databases">
        <authorList>
            <consortium name="Gibbon Genome Sequencing Consortium"/>
        </authorList>
    </citation>
    <scope>NUCLEOTIDE SEQUENCE [LARGE SCALE GENOMIC DNA]</scope>
</reference>
<keyword evidence="13" id="KW-1015">Disulfide bond</keyword>
<reference evidence="17" key="3">
    <citation type="submission" date="2025-09" db="UniProtKB">
        <authorList>
            <consortium name="Ensembl"/>
        </authorList>
    </citation>
    <scope>IDENTIFICATION</scope>
</reference>
<evidence type="ECO:0000256" key="2">
    <source>
        <dbReference type="ARBA" id="ARBA00022481"/>
    </source>
</evidence>
<dbReference type="GeneTree" id="ENSGT00390000000113"/>
<dbReference type="EMBL" id="ADFV01029854">
    <property type="status" value="NOT_ANNOTATED_CDS"/>
    <property type="molecule type" value="Genomic_DNA"/>
</dbReference>
<evidence type="ECO:0000256" key="8">
    <source>
        <dbReference type="ARBA" id="ARBA00022737"/>
    </source>
</evidence>
<evidence type="ECO:0000256" key="14">
    <source>
        <dbReference type="ARBA" id="ARBA00039343"/>
    </source>
</evidence>
<keyword evidence="3" id="KW-0964">Secreted</keyword>
<feature type="signal peptide" evidence="15">
    <location>
        <begin position="1"/>
        <end position="18"/>
    </location>
</feature>
<dbReference type="FunFam" id="1.10.246.10:FF:000002">
    <property type="entry name" value="Serum albumin"/>
    <property type="match status" value="1"/>
</dbReference>
<dbReference type="GO" id="GO:0072562">
    <property type="term" value="C:blood microparticle"/>
    <property type="evidence" value="ECO:0007669"/>
    <property type="project" value="TreeGrafter"/>
</dbReference>
<reference evidence="17" key="2">
    <citation type="submission" date="2025-08" db="UniProtKB">
        <authorList>
            <consortium name="Ensembl"/>
        </authorList>
    </citation>
    <scope>IDENTIFICATION</scope>
</reference>
<gene>
    <name evidence="17" type="primary">ALB</name>
</gene>
<dbReference type="SUPFAM" id="SSF48552">
    <property type="entry name" value="Serum albumin-like"/>
    <property type="match status" value="2"/>
</dbReference>
<organism evidence="17 18">
    <name type="scientific">Nomascus leucogenys</name>
    <name type="common">Northern white-cheeked gibbon</name>
    <name type="synonym">Hylobates leucogenys</name>
    <dbReference type="NCBI Taxonomy" id="61853"/>
    <lineage>
        <taxon>Eukaryota</taxon>
        <taxon>Metazoa</taxon>
        <taxon>Chordata</taxon>
        <taxon>Craniata</taxon>
        <taxon>Vertebrata</taxon>
        <taxon>Euteleostomi</taxon>
        <taxon>Mammalia</taxon>
        <taxon>Eutheria</taxon>
        <taxon>Euarchontoglires</taxon>
        <taxon>Primates</taxon>
        <taxon>Haplorrhini</taxon>
        <taxon>Catarrhini</taxon>
        <taxon>Hylobatidae</taxon>
        <taxon>Nomascus</taxon>
    </lineage>
</organism>
<keyword evidence="5" id="KW-0165">Cleavage on pair of basic residues</keyword>
<keyword evidence="2" id="KW-0488">Methylation</keyword>
<dbReference type="CDD" id="cd00015">
    <property type="entry name" value="ALBUMIN"/>
    <property type="match status" value="2"/>
</dbReference>
<evidence type="ECO:0000256" key="11">
    <source>
        <dbReference type="ARBA" id="ARBA00023008"/>
    </source>
</evidence>
<dbReference type="GO" id="GO:0046872">
    <property type="term" value="F:metal ion binding"/>
    <property type="evidence" value="ECO:0007669"/>
    <property type="project" value="UniProtKB-KW"/>
</dbReference>
<evidence type="ECO:0000256" key="1">
    <source>
        <dbReference type="ARBA" id="ARBA00004613"/>
    </source>
</evidence>
<evidence type="ECO:0000256" key="4">
    <source>
        <dbReference type="ARBA" id="ARBA00022553"/>
    </source>
</evidence>
<keyword evidence="10" id="KW-0106">Calcium</keyword>
<dbReference type="PROSITE" id="PS51438">
    <property type="entry name" value="ALBUMIN_2"/>
    <property type="match status" value="2"/>
</dbReference>
<evidence type="ECO:0000256" key="6">
    <source>
        <dbReference type="ARBA" id="ARBA00022723"/>
    </source>
</evidence>
<name>A0A2I3GDQ7_NOMLE</name>
<keyword evidence="8" id="KW-0677">Repeat</keyword>
<dbReference type="FunFam" id="1.10.246.10:FF:000003">
    <property type="entry name" value="Serum albumin"/>
    <property type="match status" value="1"/>
</dbReference>
<keyword evidence="7 15" id="KW-0732">Signal</keyword>
<dbReference type="InterPro" id="IPR020858">
    <property type="entry name" value="Serum_albumin-like"/>
</dbReference>
<dbReference type="AlphaFoldDB" id="A0A2I3GDQ7"/>
<dbReference type="InterPro" id="IPR014760">
    <property type="entry name" value="Serum_albumin_N"/>
</dbReference>
<feature type="chain" id="PRO_5014125672" description="Albumin" evidence="15">
    <location>
        <begin position="19"/>
        <end position="396"/>
    </location>
</feature>
<evidence type="ECO:0000256" key="7">
    <source>
        <dbReference type="ARBA" id="ARBA00022729"/>
    </source>
</evidence>
<keyword evidence="11" id="KW-0186">Copper</keyword>
<dbReference type="FunFam" id="1.10.246.10:FF:000001">
    <property type="entry name" value="Serum albumin"/>
    <property type="match status" value="1"/>
</dbReference>
<dbReference type="PROSITE" id="PS00212">
    <property type="entry name" value="ALBUMIN_1"/>
    <property type="match status" value="1"/>
</dbReference>
<evidence type="ECO:0000256" key="3">
    <source>
        <dbReference type="ARBA" id="ARBA00022525"/>
    </source>
</evidence>
<keyword evidence="4" id="KW-0597">Phosphoprotein</keyword>
<feature type="domain" description="Albumin" evidence="16">
    <location>
        <begin position="19"/>
        <end position="190"/>
    </location>
</feature>
<dbReference type="Ensembl" id="ENSNLET00000059154.1">
    <property type="protein sequence ID" value="ENSNLEP00000029424.1"/>
    <property type="gene ID" value="ENSNLEG00000007774.3"/>
</dbReference>
<evidence type="ECO:0000313" key="18">
    <source>
        <dbReference type="Proteomes" id="UP000001073"/>
    </source>
</evidence>
<dbReference type="PRINTS" id="PR00802">
    <property type="entry name" value="SERUMALBUMIN"/>
</dbReference>
<dbReference type="InterPro" id="IPR000264">
    <property type="entry name" value="ALB/AFP/VDB"/>
</dbReference>
<keyword evidence="9" id="KW-0862">Zinc</keyword>
<dbReference type="Proteomes" id="UP000001073">
    <property type="component" value="Chromosome 9"/>
</dbReference>
<evidence type="ECO:0000256" key="15">
    <source>
        <dbReference type="SAM" id="SignalP"/>
    </source>
</evidence>
<proteinExistence type="predicted"/>
<dbReference type="GO" id="GO:0005737">
    <property type="term" value="C:cytoplasm"/>
    <property type="evidence" value="ECO:0007669"/>
    <property type="project" value="TreeGrafter"/>
</dbReference>
<evidence type="ECO:0000313" key="17">
    <source>
        <dbReference type="Ensembl" id="ENSNLEP00000029424.1"/>
    </source>
</evidence>
<evidence type="ECO:0000256" key="13">
    <source>
        <dbReference type="ARBA" id="ARBA00023157"/>
    </source>
</evidence>
<dbReference type="Gene3D" id="1.10.246.10">
    <property type="match status" value="5"/>
</dbReference>
<dbReference type="GO" id="GO:0008289">
    <property type="term" value="F:lipid binding"/>
    <property type="evidence" value="ECO:0007669"/>
    <property type="project" value="UniProtKB-KW"/>
</dbReference>
<keyword evidence="18" id="KW-1185">Reference proteome</keyword>
<dbReference type="PANTHER" id="PTHR11385">
    <property type="entry name" value="SERUM ALBUMIN-RELATED"/>
    <property type="match status" value="1"/>
</dbReference>
<keyword evidence="12" id="KW-0446">Lipid-binding</keyword>
<evidence type="ECO:0000256" key="5">
    <source>
        <dbReference type="ARBA" id="ARBA00022685"/>
    </source>
</evidence>
<dbReference type="InterPro" id="IPR020857">
    <property type="entry name" value="Serum_albumin_CS"/>
</dbReference>
<dbReference type="GO" id="GO:1903981">
    <property type="term" value="F:enterobactin binding"/>
    <property type="evidence" value="ECO:0007669"/>
    <property type="project" value="TreeGrafter"/>
</dbReference>
<evidence type="ECO:0000259" key="16">
    <source>
        <dbReference type="PROSITE" id="PS51438"/>
    </source>
</evidence>
<evidence type="ECO:0000256" key="10">
    <source>
        <dbReference type="ARBA" id="ARBA00022837"/>
    </source>
</evidence>